<dbReference type="GO" id="GO:0015031">
    <property type="term" value="P:protein transport"/>
    <property type="evidence" value="ECO:0007669"/>
    <property type="project" value="UniProtKB-KW"/>
</dbReference>
<dbReference type="GO" id="GO:0071973">
    <property type="term" value="P:bacterial-type flagellum-dependent cell motility"/>
    <property type="evidence" value="ECO:0007669"/>
    <property type="project" value="InterPro"/>
</dbReference>
<dbReference type="Proteomes" id="UP001221217">
    <property type="component" value="Unassembled WGS sequence"/>
</dbReference>
<dbReference type="InterPro" id="IPR012823">
    <property type="entry name" value="Flagell_FliJ"/>
</dbReference>
<name>A0AAJ1MPX9_9SPIO</name>
<feature type="coiled-coil region" evidence="11">
    <location>
        <begin position="71"/>
        <end position="98"/>
    </location>
</feature>
<keyword evidence="6" id="KW-0145">Chemotaxis</keyword>
<protein>
    <recommendedName>
        <fullName evidence="3">Flagellar FliJ protein</fullName>
    </recommendedName>
</protein>
<keyword evidence="9" id="KW-0472">Membrane</keyword>
<evidence type="ECO:0000256" key="10">
    <source>
        <dbReference type="ARBA" id="ARBA00023225"/>
    </source>
</evidence>
<sequence>MKKFQFNLQRLLNLREHEEHEWEIKLGQAVTECVRIEGEIKNRTSEIDRVLRTRGAVDGREDQLLAMELYKRRMKFELIELGDELKRAESKRDEIRGDFLEVSRNRKVLSRLKEKREAEYYKDQLKKEHDQIDEINNARAAGRSML</sequence>
<evidence type="ECO:0000256" key="4">
    <source>
        <dbReference type="ARBA" id="ARBA00022448"/>
    </source>
</evidence>
<keyword evidence="12" id="KW-0282">Flagellum</keyword>
<evidence type="ECO:0000256" key="2">
    <source>
        <dbReference type="ARBA" id="ARBA00010004"/>
    </source>
</evidence>
<evidence type="ECO:0000256" key="3">
    <source>
        <dbReference type="ARBA" id="ARBA00020392"/>
    </source>
</evidence>
<proteinExistence type="inferred from homology"/>
<comment type="subcellular location">
    <subcellularLocation>
        <location evidence="1">Cell membrane</location>
        <topology evidence="1">Peripheral membrane protein</topology>
        <orientation evidence="1">Cytoplasmic side</orientation>
    </subcellularLocation>
</comment>
<evidence type="ECO:0000256" key="1">
    <source>
        <dbReference type="ARBA" id="ARBA00004413"/>
    </source>
</evidence>
<comment type="similarity">
    <text evidence="2">Belongs to the FliJ family.</text>
</comment>
<gene>
    <name evidence="12" type="ORF">PQJ61_17565</name>
</gene>
<dbReference type="GO" id="GO:0009288">
    <property type="term" value="C:bacterial-type flagellum"/>
    <property type="evidence" value="ECO:0007669"/>
    <property type="project" value="InterPro"/>
</dbReference>
<evidence type="ECO:0000256" key="7">
    <source>
        <dbReference type="ARBA" id="ARBA00022795"/>
    </source>
</evidence>
<dbReference type="GO" id="GO:0005886">
    <property type="term" value="C:plasma membrane"/>
    <property type="evidence" value="ECO:0007669"/>
    <property type="project" value="UniProtKB-SubCell"/>
</dbReference>
<keyword evidence="12" id="KW-0966">Cell projection</keyword>
<dbReference type="Gene3D" id="1.10.287.1700">
    <property type="match status" value="1"/>
</dbReference>
<keyword evidence="10" id="KW-1006">Bacterial flagellum protein export</keyword>
<keyword evidence="7" id="KW-1005">Bacterial flagellum biogenesis</keyword>
<keyword evidence="11" id="KW-0175">Coiled coil</keyword>
<dbReference type="Pfam" id="PF02050">
    <property type="entry name" value="FliJ"/>
    <property type="match status" value="1"/>
</dbReference>
<keyword evidence="5" id="KW-1003">Cell membrane</keyword>
<keyword evidence="12" id="KW-0969">Cilium</keyword>
<dbReference type="AlphaFoldDB" id="A0AAJ1MPX9"/>
<evidence type="ECO:0000256" key="6">
    <source>
        <dbReference type="ARBA" id="ARBA00022500"/>
    </source>
</evidence>
<keyword evidence="8" id="KW-0653">Protein transport</keyword>
<accession>A0AAJ1MPX9</accession>
<dbReference type="GO" id="GO:0044781">
    <property type="term" value="P:bacterial-type flagellum organization"/>
    <property type="evidence" value="ECO:0007669"/>
    <property type="project" value="UniProtKB-KW"/>
</dbReference>
<organism evidence="12 13">
    <name type="scientific">Candidatus Thalassospirochaeta sargassi</name>
    <dbReference type="NCBI Taxonomy" id="3119039"/>
    <lineage>
        <taxon>Bacteria</taxon>
        <taxon>Pseudomonadati</taxon>
        <taxon>Spirochaetota</taxon>
        <taxon>Spirochaetia</taxon>
        <taxon>Spirochaetales</taxon>
        <taxon>Spirochaetaceae</taxon>
        <taxon>Candidatus Thalassospirochaeta</taxon>
    </lineage>
</organism>
<evidence type="ECO:0000256" key="5">
    <source>
        <dbReference type="ARBA" id="ARBA00022475"/>
    </source>
</evidence>
<dbReference type="EMBL" id="JAQQAL010000051">
    <property type="protein sequence ID" value="MDC7228574.1"/>
    <property type="molecule type" value="Genomic_DNA"/>
</dbReference>
<reference evidence="12 13" key="1">
    <citation type="submission" date="2022-12" db="EMBL/GenBank/DDBJ databases">
        <title>Metagenome assembled genome from gulf of manar.</title>
        <authorList>
            <person name="Kohli P."/>
            <person name="Pk S."/>
            <person name="Venkata Ramana C."/>
            <person name="Sasikala C."/>
        </authorList>
    </citation>
    <scope>NUCLEOTIDE SEQUENCE [LARGE SCALE GENOMIC DNA]</scope>
    <source>
        <strain evidence="12">JB008</strain>
    </source>
</reference>
<dbReference type="InterPro" id="IPR053716">
    <property type="entry name" value="Flag_assembly_chemotaxis_eff"/>
</dbReference>
<evidence type="ECO:0000313" key="13">
    <source>
        <dbReference type="Proteomes" id="UP001221217"/>
    </source>
</evidence>
<evidence type="ECO:0000256" key="8">
    <source>
        <dbReference type="ARBA" id="ARBA00022927"/>
    </source>
</evidence>
<evidence type="ECO:0000313" key="12">
    <source>
        <dbReference type="EMBL" id="MDC7228574.1"/>
    </source>
</evidence>
<keyword evidence="4" id="KW-0813">Transport</keyword>
<evidence type="ECO:0000256" key="9">
    <source>
        <dbReference type="ARBA" id="ARBA00023136"/>
    </source>
</evidence>
<comment type="caution">
    <text evidence="12">The sequence shown here is derived from an EMBL/GenBank/DDBJ whole genome shotgun (WGS) entry which is preliminary data.</text>
</comment>
<dbReference type="GO" id="GO:0006935">
    <property type="term" value="P:chemotaxis"/>
    <property type="evidence" value="ECO:0007669"/>
    <property type="project" value="UniProtKB-KW"/>
</dbReference>
<evidence type="ECO:0000256" key="11">
    <source>
        <dbReference type="SAM" id="Coils"/>
    </source>
</evidence>